<dbReference type="AlphaFoldDB" id="A0A1F5NFI9"/>
<dbReference type="Gene3D" id="3.40.50.300">
    <property type="entry name" value="P-loop containing nucleotide triphosphate hydrolases"/>
    <property type="match status" value="2"/>
</dbReference>
<dbReference type="Pfam" id="PF12705">
    <property type="entry name" value="PDDEXK_1"/>
    <property type="match status" value="1"/>
</dbReference>
<protein>
    <recommendedName>
        <fullName evidence="13">DNA 3'-5' helicase</fullName>
        <ecNumber evidence="13">5.6.2.4</ecNumber>
    </recommendedName>
</protein>
<evidence type="ECO:0000256" key="6">
    <source>
        <dbReference type="ARBA" id="ARBA00022806"/>
    </source>
</evidence>
<dbReference type="InterPro" id="IPR011604">
    <property type="entry name" value="PDDEXK-like_dom_sf"/>
</dbReference>
<dbReference type="Gene3D" id="3.90.320.10">
    <property type="match status" value="1"/>
</dbReference>
<dbReference type="Pfam" id="PF00580">
    <property type="entry name" value="UvrD-helicase"/>
    <property type="match status" value="1"/>
</dbReference>
<dbReference type="PANTHER" id="PTHR11070:SF2">
    <property type="entry name" value="ATP-DEPENDENT DNA HELICASE SRS2"/>
    <property type="match status" value="1"/>
</dbReference>
<dbReference type="GO" id="GO:0004527">
    <property type="term" value="F:exonuclease activity"/>
    <property type="evidence" value="ECO:0007669"/>
    <property type="project" value="UniProtKB-KW"/>
</dbReference>
<keyword evidence="6 15" id="KW-0347">Helicase</keyword>
<keyword evidence="10" id="KW-0234">DNA repair</keyword>
<dbReference type="InterPro" id="IPR013986">
    <property type="entry name" value="DExx_box_DNA_helicase_dom_sf"/>
</dbReference>
<feature type="region of interest" description="Disordered" evidence="16">
    <location>
        <begin position="1"/>
        <end position="21"/>
    </location>
</feature>
<comment type="catalytic activity">
    <reaction evidence="12">
        <text>Couples ATP hydrolysis with the unwinding of duplex DNA by translocating in the 3'-5' direction.</text>
        <dbReference type="EC" id="5.6.2.4"/>
    </reaction>
</comment>
<dbReference type="InterPro" id="IPR000212">
    <property type="entry name" value="DNA_helicase_UvrD/REP"/>
</dbReference>
<dbReference type="CDD" id="cd17932">
    <property type="entry name" value="DEXQc_UvrD"/>
    <property type="match status" value="1"/>
</dbReference>
<dbReference type="EC" id="5.6.2.4" evidence="13"/>
<keyword evidence="9" id="KW-0238">DNA-binding</keyword>
<keyword evidence="11" id="KW-0413">Isomerase</keyword>
<evidence type="ECO:0000256" key="2">
    <source>
        <dbReference type="ARBA" id="ARBA00022722"/>
    </source>
</evidence>
<evidence type="ECO:0000256" key="13">
    <source>
        <dbReference type="ARBA" id="ARBA00034808"/>
    </source>
</evidence>
<evidence type="ECO:0000256" key="1">
    <source>
        <dbReference type="ARBA" id="ARBA00009922"/>
    </source>
</evidence>
<organism evidence="19 20">
    <name type="scientific">Candidatus Doudnabacteria bacterium RIFCSPHIGHO2_01_52_17</name>
    <dbReference type="NCBI Taxonomy" id="1817820"/>
    <lineage>
        <taxon>Bacteria</taxon>
        <taxon>Candidatus Doudnaibacteriota</taxon>
    </lineage>
</organism>
<comment type="catalytic activity">
    <reaction evidence="14">
        <text>ATP + H2O = ADP + phosphate + H(+)</text>
        <dbReference type="Rhea" id="RHEA:13065"/>
        <dbReference type="ChEBI" id="CHEBI:15377"/>
        <dbReference type="ChEBI" id="CHEBI:15378"/>
        <dbReference type="ChEBI" id="CHEBI:30616"/>
        <dbReference type="ChEBI" id="CHEBI:43474"/>
        <dbReference type="ChEBI" id="CHEBI:456216"/>
        <dbReference type="EC" id="5.6.2.4"/>
    </reaction>
</comment>
<dbReference type="InterPro" id="IPR014017">
    <property type="entry name" value="DNA_helicase_UvrD-like_C"/>
</dbReference>
<comment type="caution">
    <text evidence="19">The sequence shown here is derived from an EMBL/GenBank/DDBJ whole genome shotgun (WGS) entry which is preliminary data.</text>
</comment>
<keyword evidence="3 15" id="KW-0547">Nucleotide-binding</keyword>
<dbReference type="EMBL" id="MFEG01000011">
    <property type="protein sequence ID" value="OGE76324.1"/>
    <property type="molecule type" value="Genomic_DNA"/>
</dbReference>
<feature type="binding site" evidence="15">
    <location>
        <begin position="41"/>
        <end position="48"/>
    </location>
    <ligand>
        <name>ATP</name>
        <dbReference type="ChEBI" id="CHEBI:30616"/>
    </ligand>
</feature>
<dbReference type="GO" id="GO:0003677">
    <property type="term" value="F:DNA binding"/>
    <property type="evidence" value="ECO:0007669"/>
    <property type="project" value="UniProtKB-KW"/>
</dbReference>
<comment type="similarity">
    <text evidence="1">Belongs to the helicase family. UvrD subfamily.</text>
</comment>
<keyword evidence="7" id="KW-0269">Exonuclease</keyword>
<evidence type="ECO:0000256" key="11">
    <source>
        <dbReference type="ARBA" id="ARBA00023235"/>
    </source>
</evidence>
<evidence type="ECO:0000313" key="19">
    <source>
        <dbReference type="EMBL" id="OGE76324.1"/>
    </source>
</evidence>
<dbReference type="Gene3D" id="1.10.486.10">
    <property type="entry name" value="PCRA, domain 4"/>
    <property type="match status" value="1"/>
</dbReference>
<evidence type="ECO:0000313" key="20">
    <source>
        <dbReference type="Proteomes" id="UP000176547"/>
    </source>
</evidence>
<dbReference type="InterPro" id="IPR014016">
    <property type="entry name" value="UvrD-like_ATP-bd"/>
</dbReference>
<keyword evidence="2" id="KW-0540">Nuclease</keyword>
<dbReference type="PROSITE" id="PS51217">
    <property type="entry name" value="UVRD_HELICASE_CTER"/>
    <property type="match status" value="1"/>
</dbReference>
<reference evidence="19 20" key="1">
    <citation type="journal article" date="2016" name="Nat. Commun.">
        <title>Thousands of microbial genomes shed light on interconnected biogeochemical processes in an aquifer system.</title>
        <authorList>
            <person name="Anantharaman K."/>
            <person name="Brown C.T."/>
            <person name="Hug L.A."/>
            <person name="Sharon I."/>
            <person name="Castelle C.J."/>
            <person name="Probst A.J."/>
            <person name="Thomas B.C."/>
            <person name="Singh A."/>
            <person name="Wilkins M.J."/>
            <person name="Karaoz U."/>
            <person name="Brodie E.L."/>
            <person name="Williams K.H."/>
            <person name="Hubbard S.S."/>
            <person name="Banfield J.F."/>
        </authorList>
    </citation>
    <scope>NUCLEOTIDE SEQUENCE [LARGE SCALE GENOMIC DNA]</scope>
</reference>
<dbReference type="GO" id="GO:0005524">
    <property type="term" value="F:ATP binding"/>
    <property type="evidence" value="ECO:0007669"/>
    <property type="project" value="UniProtKB-UniRule"/>
</dbReference>
<dbReference type="SUPFAM" id="SSF52540">
    <property type="entry name" value="P-loop containing nucleoside triphosphate hydrolases"/>
    <property type="match status" value="1"/>
</dbReference>
<dbReference type="GO" id="GO:0043138">
    <property type="term" value="F:3'-5' DNA helicase activity"/>
    <property type="evidence" value="ECO:0007669"/>
    <property type="project" value="UniProtKB-EC"/>
</dbReference>
<evidence type="ECO:0000256" key="9">
    <source>
        <dbReference type="ARBA" id="ARBA00023125"/>
    </source>
</evidence>
<dbReference type="SUPFAM" id="SSF52980">
    <property type="entry name" value="Restriction endonuclease-like"/>
    <property type="match status" value="1"/>
</dbReference>
<evidence type="ECO:0000256" key="16">
    <source>
        <dbReference type="SAM" id="MobiDB-lite"/>
    </source>
</evidence>
<evidence type="ECO:0000256" key="4">
    <source>
        <dbReference type="ARBA" id="ARBA00022763"/>
    </source>
</evidence>
<feature type="domain" description="UvrD-like helicase ATP-binding" evidence="17">
    <location>
        <begin position="20"/>
        <end position="322"/>
    </location>
</feature>
<dbReference type="PROSITE" id="PS51198">
    <property type="entry name" value="UVRD_HELICASE_ATP_BIND"/>
    <property type="match status" value="1"/>
</dbReference>
<keyword evidence="5 15" id="KW-0378">Hydrolase</keyword>
<keyword evidence="4" id="KW-0227">DNA damage</keyword>
<evidence type="ECO:0000256" key="15">
    <source>
        <dbReference type="PROSITE-ProRule" id="PRU00560"/>
    </source>
</evidence>
<proteinExistence type="inferred from homology"/>
<feature type="domain" description="UvrD-like helicase C-terminal" evidence="18">
    <location>
        <begin position="323"/>
        <end position="608"/>
    </location>
</feature>
<dbReference type="Gene3D" id="1.10.10.160">
    <property type="match status" value="1"/>
</dbReference>
<dbReference type="InterPro" id="IPR038726">
    <property type="entry name" value="PDDEXK_AddAB-type"/>
</dbReference>
<evidence type="ECO:0000256" key="12">
    <source>
        <dbReference type="ARBA" id="ARBA00034617"/>
    </source>
</evidence>
<dbReference type="GO" id="GO:0000725">
    <property type="term" value="P:recombinational repair"/>
    <property type="evidence" value="ECO:0007669"/>
    <property type="project" value="TreeGrafter"/>
</dbReference>
<evidence type="ECO:0000256" key="7">
    <source>
        <dbReference type="ARBA" id="ARBA00022839"/>
    </source>
</evidence>
<gene>
    <name evidence="19" type="ORF">A3K06_00310</name>
</gene>
<evidence type="ECO:0000256" key="3">
    <source>
        <dbReference type="ARBA" id="ARBA00022741"/>
    </source>
</evidence>
<accession>A0A1F5NFI9</accession>
<dbReference type="Proteomes" id="UP000176547">
    <property type="component" value="Unassembled WGS sequence"/>
</dbReference>
<evidence type="ECO:0000259" key="17">
    <source>
        <dbReference type="PROSITE" id="PS51198"/>
    </source>
</evidence>
<dbReference type="InterPro" id="IPR011335">
    <property type="entry name" value="Restrct_endonuc-II-like"/>
</dbReference>
<evidence type="ECO:0000256" key="14">
    <source>
        <dbReference type="ARBA" id="ARBA00048988"/>
    </source>
</evidence>
<evidence type="ECO:0000256" key="10">
    <source>
        <dbReference type="ARBA" id="ARBA00023204"/>
    </source>
</evidence>
<sequence>MQKTKSRSGGAPKTDSKTLGGLNSEQLEAATHGEGPLLIVAGAGTGKTTVITRRIARLIDQGVKPDEILALAFGDKAAAEMEERVDVLLPYGSYNLQISTFHAFGELVLREHGLEIGLPDFKVLDEVGQWLLVRNNLERFSLDYYRPLGNPTRFIRALVQHFARAKDELVSPEDYLAYAEKVKLAEDTAEAGVDTAETETRRLQEVANAYHVYQKLLLENGSLDFGDLVKYALELFRKRPKVLELYRQRFRYILIDEFQDTNYAQYELLRLLAEPKNNLTVVGDDDQSIFKFRGASISNILHFQKDYPEAKFISLQENYRSGQKILDLAHKFIKLNDPDRLEVRLNLSKKLTNPRDSGGVIETFTAADYLAEAKLVAEKILELKAADSTVTWDDFAILGRSHDSLEPFIALLEEWEIPYLYFANRGLYRKNIILDVIAYFKLLDNYHETAAMYRVLNFPVFGVAGPAIIELSHFARKKSLSLYEAARQAEGALALDEHSGKGIKKLLQLLEKHQRTAKEKSTEQVFIETVNDLDFAAQAIGDFQNGRFLETFRRRIQDFQVKSPDRSLKTFMSELRFELEAGGLGHLDVDTEAGPEAVKLVTVHGAKGLEFGNVFVVGLVDKRFPSLERREPIELPAALIKDILPQGDIHLEEERRLFYVAMTRAKKGLYLTRAVDYGGKLAKKPSRFLFEVGLISKEESKPTGKVVLRDRELQSSAFPEVKVFSFSQISLFRKCPLEYKYRYILRLPAPGAASLSFGQTIHATLERFLRQAAQQQAQPDLFGVKTGAKPPDLGVLQRIYGELWIDDWYDSRAQMEEYRKKGERVLKVFFEEVTANPPRPLFLEQRFKLKLESFWVAGKIDRVDTGAEGALIVDYKTGPPRGIFKVDKEQLLLYQWAAREFLNLQVANLQYWFLWDRLQKESFLGTEKDIDALKEDFLQTILEITQTAGADSFTEKDSRLSHECKFRDLGL</sequence>
<evidence type="ECO:0000259" key="18">
    <source>
        <dbReference type="PROSITE" id="PS51217"/>
    </source>
</evidence>
<dbReference type="Pfam" id="PF13361">
    <property type="entry name" value="UvrD_C"/>
    <property type="match status" value="1"/>
</dbReference>
<keyword evidence="8 15" id="KW-0067">ATP-binding</keyword>
<evidence type="ECO:0000256" key="8">
    <source>
        <dbReference type="ARBA" id="ARBA00022840"/>
    </source>
</evidence>
<name>A0A1F5NFI9_9BACT</name>
<evidence type="ECO:0000256" key="5">
    <source>
        <dbReference type="ARBA" id="ARBA00022801"/>
    </source>
</evidence>
<dbReference type="PANTHER" id="PTHR11070">
    <property type="entry name" value="UVRD / RECB / PCRA DNA HELICASE FAMILY MEMBER"/>
    <property type="match status" value="1"/>
</dbReference>
<dbReference type="InterPro" id="IPR027417">
    <property type="entry name" value="P-loop_NTPase"/>
</dbReference>